<dbReference type="Proteomes" id="UP000009096">
    <property type="component" value="Chromosome 10"/>
</dbReference>
<evidence type="ECO:0000313" key="1">
    <source>
        <dbReference type="EMBL" id="EWG55666.1"/>
    </source>
</evidence>
<gene>
    <name evidence="1" type="ORF">FVEG_13637</name>
</gene>
<dbReference type="eggNOG" id="ENOG502T4A2">
    <property type="taxonomic scope" value="Eukaryota"/>
</dbReference>
<name>W7MWJ6_GIBM7</name>
<evidence type="ECO:0000313" key="2">
    <source>
        <dbReference type="Proteomes" id="UP000009096"/>
    </source>
</evidence>
<dbReference type="OrthoDB" id="4757858at2759"/>
<reference evidence="1 2" key="1">
    <citation type="journal article" date="2010" name="Nature">
        <title>Comparative genomics reveals mobile pathogenicity chromosomes in Fusarium.</title>
        <authorList>
            <person name="Ma L.J."/>
            <person name="van der Does H.C."/>
            <person name="Borkovich K.A."/>
            <person name="Coleman J.J."/>
            <person name="Daboussi M.J."/>
            <person name="Di Pietro A."/>
            <person name="Dufresne M."/>
            <person name="Freitag M."/>
            <person name="Grabherr M."/>
            <person name="Henrissat B."/>
            <person name="Houterman P.M."/>
            <person name="Kang S."/>
            <person name="Shim W.B."/>
            <person name="Woloshuk C."/>
            <person name="Xie X."/>
            <person name="Xu J.R."/>
            <person name="Antoniw J."/>
            <person name="Baker S.E."/>
            <person name="Bluhm B.H."/>
            <person name="Breakspear A."/>
            <person name="Brown D.W."/>
            <person name="Butchko R.A."/>
            <person name="Chapman S."/>
            <person name="Coulson R."/>
            <person name="Coutinho P.M."/>
            <person name="Danchin E.G."/>
            <person name="Diener A."/>
            <person name="Gale L.R."/>
            <person name="Gardiner D.M."/>
            <person name="Goff S."/>
            <person name="Hammond-Kosack K.E."/>
            <person name="Hilburn K."/>
            <person name="Hua-Van A."/>
            <person name="Jonkers W."/>
            <person name="Kazan K."/>
            <person name="Kodira C.D."/>
            <person name="Koehrsen M."/>
            <person name="Kumar L."/>
            <person name="Lee Y.H."/>
            <person name="Li L."/>
            <person name="Manners J.M."/>
            <person name="Miranda-Saavedra D."/>
            <person name="Mukherjee M."/>
            <person name="Park G."/>
            <person name="Park J."/>
            <person name="Park S.Y."/>
            <person name="Proctor R.H."/>
            <person name="Regev A."/>
            <person name="Ruiz-Roldan M.C."/>
            <person name="Sain D."/>
            <person name="Sakthikumar S."/>
            <person name="Sykes S."/>
            <person name="Schwartz D.C."/>
            <person name="Turgeon B.G."/>
            <person name="Wapinski I."/>
            <person name="Yoder O."/>
            <person name="Young S."/>
            <person name="Zeng Q."/>
            <person name="Zhou S."/>
            <person name="Galagan J."/>
            <person name="Cuomo C.A."/>
            <person name="Kistler H.C."/>
            <person name="Rep M."/>
        </authorList>
    </citation>
    <scope>NUCLEOTIDE SEQUENCE [LARGE SCALE GENOMIC DNA]</scope>
    <source>
        <strain evidence="2">M3125 / FGSC 7600</strain>
    </source>
</reference>
<dbReference type="EMBL" id="CM000587">
    <property type="protein sequence ID" value="EWG55666.1"/>
    <property type="molecule type" value="Genomic_DNA"/>
</dbReference>
<dbReference type="KEGG" id="fvr:FVEG_13637"/>
<accession>W7MWJ6</accession>
<organism evidence="1 2">
    <name type="scientific">Gibberella moniliformis (strain M3125 / FGSC 7600)</name>
    <name type="common">Maize ear and stalk rot fungus</name>
    <name type="synonym">Fusarium verticillioides</name>
    <dbReference type="NCBI Taxonomy" id="334819"/>
    <lineage>
        <taxon>Eukaryota</taxon>
        <taxon>Fungi</taxon>
        <taxon>Dikarya</taxon>
        <taxon>Ascomycota</taxon>
        <taxon>Pezizomycotina</taxon>
        <taxon>Sordariomycetes</taxon>
        <taxon>Hypocreomycetidae</taxon>
        <taxon>Hypocreales</taxon>
        <taxon>Nectriaceae</taxon>
        <taxon>Fusarium</taxon>
        <taxon>Fusarium fujikuroi species complex</taxon>
    </lineage>
</organism>
<dbReference type="RefSeq" id="XP_018761857.1">
    <property type="nucleotide sequence ID" value="XM_018902997.1"/>
</dbReference>
<evidence type="ECO:0008006" key="3">
    <source>
        <dbReference type="Google" id="ProtNLM"/>
    </source>
</evidence>
<protein>
    <recommendedName>
        <fullName evidence="3">F-box domain-containing protein</fullName>
    </recommendedName>
</protein>
<dbReference type="GeneID" id="30070967"/>
<dbReference type="AlphaFoldDB" id="W7MWJ6"/>
<dbReference type="VEuPathDB" id="FungiDB:FVEG_13637"/>
<sequence length="239" mass="27360">MDGVAGLLRAAPLLERMQLSEFGTPRAGFYHGNVNEITLRSSLLPIDEMKTIMRRFPKLQTFRISTPAFWRNIGRRLGPAYKVEDVLMLRSDTLKHVALELPEHGIDGELVIQDLSGMKVLETLYIDSGMLHRRWKQGRQPAPRICHMLPKSIKEFGLMGSAYPLVHEEVVESINISAQAFPHLKKVFVGQFQEQWPDDGVEWESRYASACEAHNIELSLWLPPSLQDLMSKWTNWNPI</sequence>
<proteinExistence type="predicted"/>
<keyword evidence="2" id="KW-1185">Reference proteome</keyword>
<dbReference type="EMBL" id="DS022265">
    <property type="protein sequence ID" value="EWG55666.1"/>
    <property type="molecule type" value="Genomic_DNA"/>
</dbReference>